<keyword evidence="1" id="KW-0812">Transmembrane</keyword>
<dbReference type="OrthoDB" id="9813411at2"/>
<dbReference type="RefSeq" id="WP_120175883.1">
    <property type="nucleotide sequence ID" value="NZ_AP018786.1"/>
</dbReference>
<dbReference type="Gene3D" id="3.30.70.3040">
    <property type="match status" value="1"/>
</dbReference>
<feature type="domain" description="FtsX extracellular" evidence="2">
    <location>
        <begin position="60"/>
        <end position="149"/>
    </location>
</feature>
<feature type="transmembrane region" description="Helical" evidence="1">
    <location>
        <begin position="222"/>
        <end position="247"/>
    </location>
</feature>
<evidence type="ECO:0000256" key="1">
    <source>
        <dbReference type="SAM" id="Phobius"/>
    </source>
</evidence>
<name>A0A2Z6I6Y5_9BURK</name>
<dbReference type="Proteomes" id="UP000271003">
    <property type="component" value="Chromosome"/>
</dbReference>
<keyword evidence="4" id="KW-1185">Reference proteome</keyword>
<dbReference type="GO" id="GO:0016020">
    <property type="term" value="C:membrane"/>
    <property type="evidence" value="ECO:0007669"/>
    <property type="project" value="InterPro"/>
</dbReference>
<keyword evidence="3" id="KW-0131">Cell cycle</keyword>
<dbReference type="PANTHER" id="PTHR47755">
    <property type="entry name" value="CELL DIVISION PROTEIN FTSX"/>
    <property type="match status" value="1"/>
</dbReference>
<dbReference type="EMBL" id="AP018786">
    <property type="protein sequence ID" value="BBF22221.1"/>
    <property type="molecule type" value="Genomic_DNA"/>
</dbReference>
<accession>A0A2Z6I6Y5</accession>
<dbReference type="Pfam" id="PF18075">
    <property type="entry name" value="FtsX_ECD"/>
    <property type="match status" value="1"/>
</dbReference>
<evidence type="ECO:0000313" key="3">
    <source>
        <dbReference type="EMBL" id="BBF22221.1"/>
    </source>
</evidence>
<reference evidence="3 4" key="1">
    <citation type="journal article" date="2018" name="Int. J. Syst. Evol. Microbiol.">
        <title>Mesosutterella multiformis gen. nov., sp. nov., a member of the family Sutterellaceae and Sutterella megalosphaeroides sp. nov., isolated from human faeces.</title>
        <authorList>
            <person name="Sakamoto M."/>
            <person name="Ikeyama N."/>
            <person name="Kunihiro T."/>
            <person name="Iino T."/>
            <person name="Yuki M."/>
            <person name="Ohkuma M."/>
        </authorList>
    </citation>
    <scope>NUCLEOTIDE SEQUENCE [LARGE SCALE GENOMIC DNA]</scope>
    <source>
        <strain evidence="3 4">6FBBBH3</strain>
    </source>
</reference>
<dbReference type="GO" id="GO:0032153">
    <property type="term" value="C:cell division site"/>
    <property type="evidence" value="ECO:0007669"/>
    <property type="project" value="TreeGrafter"/>
</dbReference>
<dbReference type="PANTHER" id="PTHR47755:SF1">
    <property type="entry name" value="CELL DIVISION PROTEIN FTSX"/>
    <property type="match status" value="1"/>
</dbReference>
<dbReference type="AlphaFoldDB" id="A0A2Z6I6Y5"/>
<gene>
    <name evidence="3" type="ORF">SUTMEG_01120</name>
</gene>
<organism evidence="3 4">
    <name type="scientific">Sutterella megalosphaeroides</name>
    <dbReference type="NCBI Taxonomy" id="2494234"/>
    <lineage>
        <taxon>Bacteria</taxon>
        <taxon>Pseudomonadati</taxon>
        <taxon>Pseudomonadota</taxon>
        <taxon>Betaproteobacteria</taxon>
        <taxon>Burkholderiales</taxon>
        <taxon>Sutterellaceae</taxon>
        <taxon>Sutterella</taxon>
    </lineage>
</organism>
<protein>
    <submittedName>
        <fullName evidence="3">Cell division protein FtsX</fullName>
    </submittedName>
</protein>
<dbReference type="KEGG" id="sutt:SUTMEG_01120"/>
<feature type="transmembrane region" description="Helical" evidence="1">
    <location>
        <begin position="168"/>
        <end position="191"/>
    </location>
</feature>
<sequence length="299" mass="31823">MSFVTSRRWALQETLRGLRRDASPFVFATCLSALALSIPLFIACIFYGLSEPLRSLPTAVEITVFTTEKADAARVEEEIRAIDEVVSTRIIKKEDAYAELNERLGIKPAKSASNPLPDIVIATLANDVSNAKIEEAAKAIEAIRGVDFVPYEISWHEKLQAVTRAANVGLVCLGSVVLLLVVLVLGTAVRLTSSSARSEMRALHLFGASPSFAVRPYAWRGFLLMGASTALALGITKIGLIVFGRAVASVASLYDAAVALTLPPADWCLGIVLGCAVVGGIVASAVAADTWRQIRGGAR</sequence>
<proteinExistence type="predicted"/>
<keyword evidence="3" id="KW-0132">Cell division</keyword>
<dbReference type="InterPro" id="IPR040690">
    <property type="entry name" value="FtsX_ECD"/>
</dbReference>
<keyword evidence="1" id="KW-0472">Membrane</keyword>
<dbReference type="GO" id="GO:0051301">
    <property type="term" value="P:cell division"/>
    <property type="evidence" value="ECO:0007669"/>
    <property type="project" value="UniProtKB-KW"/>
</dbReference>
<feature type="transmembrane region" description="Helical" evidence="1">
    <location>
        <begin position="25"/>
        <end position="49"/>
    </location>
</feature>
<evidence type="ECO:0000313" key="4">
    <source>
        <dbReference type="Proteomes" id="UP000271003"/>
    </source>
</evidence>
<feature type="transmembrane region" description="Helical" evidence="1">
    <location>
        <begin position="267"/>
        <end position="291"/>
    </location>
</feature>
<evidence type="ECO:0000259" key="2">
    <source>
        <dbReference type="Pfam" id="PF18075"/>
    </source>
</evidence>
<dbReference type="InterPro" id="IPR004513">
    <property type="entry name" value="FtsX"/>
</dbReference>
<keyword evidence="1" id="KW-1133">Transmembrane helix</keyword>